<dbReference type="Proteomes" id="UP000320338">
    <property type="component" value="Unassembled WGS sequence"/>
</dbReference>
<dbReference type="AlphaFoldDB" id="A0A4Y3WRI6"/>
<keyword evidence="1" id="KW-0805">Transcription regulation</keyword>
<evidence type="ECO:0000256" key="2">
    <source>
        <dbReference type="ARBA" id="ARBA00023163"/>
    </source>
</evidence>
<dbReference type="InterPro" id="IPR041916">
    <property type="entry name" value="Anti_sigma_zinc_sf"/>
</dbReference>
<keyword evidence="3" id="KW-1133">Transmembrane helix</keyword>
<comment type="caution">
    <text evidence="4">The sequence shown here is derived from an EMBL/GenBank/DDBJ whole genome shotgun (WGS) entry which is preliminary data.</text>
</comment>
<keyword evidence="3" id="KW-0812">Transmembrane</keyword>
<dbReference type="EMBL" id="BJNG01000028">
    <property type="protein sequence ID" value="GEC21108.1"/>
    <property type="molecule type" value="Genomic_DNA"/>
</dbReference>
<accession>A0A4Y3WRI6</accession>
<feature type="transmembrane region" description="Helical" evidence="3">
    <location>
        <begin position="67"/>
        <end position="87"/>
    </location>
</feature>
<proteinExistence type="predicted"/>
<protein>
    <recommendedName>
        <fullName evidence="6">Anti-sigma factor</fullName>
    </recommendedName>
</protein>
<reference evidence="4 5" key="1">
    <citation type="submission" date="2019-06" db="EMBL/GenBank/DDBJ databases">
        <title>Whole genome shotgun sequence of Pseudonocardia hydrocarbonoxydans NBRC 14498.</title>
        <authorList>
            <person name="Hosoyama A."/>
            <person name="Uohara A."/>
            <person name="Ohji S."/>
            <person name="Ichikawa N."/>
        </authorList>
    </citation>
    <scope>NUCLEOTIDE SEQUENCE [LARGE SCALE GENOMIC DNA]</scope>
    <source>
        <strain evidence="4 5">NBRC 14498</strain>
    </source>
</reference>
<evidence type="ECO:0008006" key="6">
    <source>
        <dbReference type="Google" id="ProtNLM"/>
    </source>
</evidence>
<name>A0A4Y3WRI6_9PSEU</name>
<evidence type="ECO:0000256" key="1">
    <source>
        <dbReference type="ARBA" id="ARBA00023015"/>
    </source>
</evidence>
<evidence type="ECO:0000313" key="5">
    <source>
        <dbReference type="Proteomes" id="UP000320338"/>
    </source>
</evidence>
<evidence type="ECO:0000313" key="4">
    <source>
        <dbReference type="EMBL" id="GEC21108.1"/>
    </source>
</evidence>
<evidence type="ECO:0000256" key="3">
    <source>
        <dbReference type="SAM" id="Phobius"/>
    </source>
</evidence>
<keyword evidence="2" id="KW-0804">Transcription</keyword>
<sequence>MHDHLAGCAACRADLEEIAPVAGLLGGARDRLGDLDPGPPPPPLPDALIAEVRATAPAPRPRRPRRVLLAAAAAGVLVAGGAGYAVGTTAGQGPREPVAVRALDPAVRASADLVPHTWGMEVVLTATGFAPGTAYVVTVTDDAGRVVGAGEFLGTGAAEMRCNLNSSVLRADASLVQVTAPDGQVVLDASV</sequence>
<organism evidence="4 5">
    <name type="scientific">Pseudonocardia hydrocarbonoxydans</name>
    <dbReference type="NCBI Taxonomy" id="76726"/>
    <lineage>
        <taxon>Bacteria</taxon>
        <taxon>Bacillati</taxon>
        <taxon>Actinomycetota</taxon>
        <taxon>Actinomycetes</taxon>
        <taxon>Pseudonocardiales</taxon>
        <taxon>Pseudonocardiaceae</taxon>
        <taxon>Pseudonocardia</taxon>
    </lineage>
</organism>
<dbReference type="Gene3D" id="1.10.10.1320">
    <property type="entry name" value="Anti-sigma factor, zinc-finger domain"/>
    <property type="match status" value="1"/>
</dbReference>
<keyword evidence="3" id="KW-0472">Membrane</keyword>
<keyword evidence="5" id="KW-1185">Reference proteome</keyword>
<gene>
    <name evidence="4" type="ORF">PHY01_33910</name>
</gene>